<gene>
    <name evidence="1" type="ORF">IV02_29505</name>
</gene>
<reference evidence="1 2" key="1">
    <citation type="submission" date="2014-07" db="EMBL/GenBank/DDBJ databases">
        <title>Draft Genome Sequences of Environmental Pseudomonas syringae strains.</title>
        <authorList>
            <person name="Baltrus D.A."/>
            <person name="Berge O."/>
            <person name="Morris C."/>
        </authorList>
    </citation>
    <scope>NUCLEOTIDE SEQUENCE [LARGE SCALE GENOMIC DNA]</scope>
    <source>
        <strain evidence="1 2">CEB003</strain>
    </source>
</reference>
<comment type="caution">
    <text evidence="1">The sequence shown here is derived from an EMBL/GenBank/DDBJ whole genome shotgun (WGS) entry which is preliminary data.</text>
</comment>
<dbReference type="InterPro" id="IPR047760">
    <property type="entry name" value="XaxB-like"/>
</dbReference>
<evidence type="ECO:0000313" key="2">
    <source>
        <dbReference type="Proteomes" id="UP000028643"/>
    </source>
</evidence>
<dbReference type="RefSeq" id="WP_047579580.1">
    <property type="nucleotide sequence ID" value="NZ_JPQT01000163.1"/>
</dbReference>
<dbReference type="EMBL" id="JPQT01000163">
    <property type="protein sequence ID" value="KFE44573.1"/>
    <property type="molecule type" value="Genomic_DNA"/>
</dbReference>
<organism evidence="1 2">
    <name type="scientific">Pseudomonas syringae</name>
    <dbReference type="NCBI Taxonomy" id="317"/>
    <lineage>
        <taxon>Bacteria</taxon>
        <taxon>Pseudomonadati</taxon>
        <taxon>Pseudomonadota</taxon>
        <taxon>Gammaproteobacteria</taxon>
        <taxon>Pseudomonadales</taxon>
        <taxon>Pseudomonadaceae</taxon>
        <taxon>Pseudomonas</taxon>
    </lineage>
</organism>
<evidence type="ECO:0000313" key="1">
    <source>
        <dbReference type="EMBL" id="KFE44573.1"/>
    </source>
</evidence>
<sequence length="324" mass="36224">MTLHYIDPTFVPTMPNTDIIKASKASLEKSYVKLSVLETPVLQAQVTTIKSQQVAIDTLLRALLVTVPVDLHLDDIQMLREQANSKQGAARLYAAEMADIISTSVASIRLKSIELDEKLTALKVSTLSEVNDYIEANEKQIEIQQSASQTLEQAVAEITAEKEILSTAMRITEDKTLWDEFIPLVKSLAVLDPKNPHVSAIRAAVKGASNILRIASESITYGKLVEARKRLQVRLDDHFAKIKVYKDQISTLTRQNEDYVHFQKISQPKSNYEDEVDKIAQTLDSFVSIHSQVDQGNALEHARSFLLHGAALSRYLKEIKDASR</sequence>
<name>A0A085UN10_PSESX</name>
<accession>A0A085UN10</accession>
<dbReference type="Proteomes" id="UP000028643">
    <property type="component" value="Unassembled WGS sequence"/>
</dbReference>
<protein>
    <recommendedName>
        <fullName evidence="3">Binary cytotoxin component</fullName>
    </recommendedName>
</protein>
<dbReference type="AlphaFoldDB" id="A0A085UN10"/>
<dbReference type="PATRIC" id="fig|317.174.peg.6023"/>
<proteinExistence type="predicted"/>
<dbReference type="NCBIfam" id="NF033927">
    <property type="entry name" value="alph_xenorhab_B"/>
    <property type="match status" value="1"/>
</dbReference>
<evidence type="ECO:0008006" key="3">
    <source>
        <dbReference type="Google" id="ProtNLM"/>
    </source>
</evidence>